<organism evidence="2 3">
    <name type="scientific">Sulfurisoma sediminicola</name>
    <dbReference type="NCBI Taxonomy" id="1381557"/>
    <lineage>
        <taxon>Bacteria</taxon>
        <taxon>Pseudomonadati</taxon>
        <taxon>Pseudomonadota</taxon>
        <taxon>Betaproteobacteria</taxon>
        <taxon>Nitrosomonadales</taxon>
        <taxon>Sterolibacteriaceae</taxon>
        <taxon>Sulfurisoma</taxon>
    </lineage>
</organism>
<protein>
    <submittedName>
        <fullName evidence="2">Putative secreted protein</fullName>
    </submittedName>
</protein>
<evidence type="ECO:0000256" key="1">
    <source>
        <dbReference type="SAM" id="SignalP"/>
    </source>
</evidence>
<comment type="caution">
    <text evidence="2">The sequence shown here is derived from an EMBL/GenBank/DDBJ whole genome shotgun (WGS) entry which is preliminary data.</text>
</comment>
<gene>
    <name evidence="2" type="ORF">DFR35_1220</name>
</gene>
<keyword evidence="1" id="KW-0732">Signal</keyword>
<evidence type="ECO:0000313" key="3">
    <source>
        <dbReference type="Proteomes" id="UP000268908"/>
    </source>
</evidence>
<reference evidence="2 3" key="1">
    <citation type="submission" date="2018-10" db="EMBL/GenBank/DDBJ databases">
        <title>Genomic Encyclopedia of Type Strains, Phase IV (KMG-IV): sequencing the most valuable type-strain genomes for metagenomic binning, comparative biology and taxonomic classification.</title>
        <authorList>
            <person name="Goeker M."/>
        </authorList>
    </citation>
    <scope>NUCLEOTIDE SEQUENCE [LARGE SCALE GENOMIC DNA]</scope>
    <source>
        <strain evidence="2 3">DSM 26916</strain>
    </source>
</reference>
<evidence type="ECO:0000313" key="2">
    <source>
        <dbReference type="EMBL" id="RLJ64581.1"/>
    </source>
</evidence>
<dbReference type="InterPro" id="IPR007497">
    <property type="entry name" value="SIMPL/DUF541"/>
</dbReference>
<dbReference type="EMBL" id="RCCI01000005">
    <property type="protein sequence ID" value="RLJ64581.1"/>
    <property type="molecule type" value="Genomic_DNA"/>
</dbReference>
<dbReference type="PANTHER" id="PTHR34387:SF1">
    <property type="entry name" value="PERIPLASMIC IMMUNOGENIC PROTEIN"/>
    <property type="match status" value="1"/>
</dbReference>
<dbReference type="Pfam" id="PF04402">
    <property type="entry name" value="SIMPL"/>
    <property type="match status" value="1"/>
</dbReference>
<proteinExistence type="predicted"/>
<feature type="chain" id="PRO_5019774289" evidence="1">
    <location>
        <begin position="21"/>
        <end position="231"/>
    </location>
</feature>
<dbReference type="RefSeq" id="WP_121240737.1">
    <property type="nucleotide sequence ID" value="NZ_BHVV01000006.1"/>
</dbReference>
<dbReference type="GO" id="GO:0006974">
    <property type="term" value="P:DNA damage response"/>
    <property type="evidence" value="ECO:0007669"/>
    <property type="project" value="TreeGrafter"/>
</dbReference>
<dbReference type="Gene3D" id="3.30.110.170">
    <property type="entry name" value="Protein of unknown function (DUF541), domain 1"/>
    <property type="match status" value="1"/>
</dbReference>
<dbReference type="Proteomes" id="UP000268908">
    <property type="component" value="Unassembled WGS sequence"/>
</dbReference>
<name>A0A497XCE0_9PROT</name>
<dbReference type="Gene3D" id="3.30.70.2970">
    <property type="entry name" value="Protein of unknown function (DUF541), domain 2"/>
    <property type="match status" value="1"/>
</dbReference>
<accession>A0A497XCE0</accession>
<keyword evidence="3" id="KW-1185">Reference proteome</keyword>
<dbReference type="AlphaFoldDB" id="A0A497XCE0"/>
<dbReference type="PANTHER" id="PTHR34387">
    <property type="entry name" value="SLR1258 PROTEIN"/>
    <property type="match status" value="1"/>
</dbReference>
<sequence>MKLLSAIAAAALLATLPAAAQTAPPTPAGTLIDFRVDVQRSVVNDLGRATAHVELTGADAADVAHRVNAAIAGGLATAKAQPGVTVKTGNSHTYPVYGKGGRTIESWRTRSEIALESRDAAALSALLGKLQSSQLAVSQVGFAPAPETRRAAEDDAALEAIAAFQAKAARYAAALKKPYRIRSMNIGSGYAPPQPLFRGAMMAAADAAPLPAETGESTITVNLNGQIELID</sequence>
<dbReference type="InterPro" id="IPR052022">
    <property type="entry name" value="26kDa_periplasmic_antigen"/>
</dbReference>
<dbReference type="OrthoDB" id="7062395at2"/>
<feature type="signal peptide" evidence="1">
    <location>
        <begin position="1"/>
        <end position="20"/>
    </location>
</feature>